<evidence type="ECO:0000313" key="3">
    <source>
        <dbReference type="EMBL" id="PQM45745.1"/>
    </source>
</evidence>
<feature type="region of interest" description="Disordered" evidence="1">
    <location>
        <begin position="208"/>
        <end position="274"/>
    </location>
</feature>
<proteinExistence type="predicted"/>
<keyword evidence="2" id="KW-1133">Transmembrane helix</keyword>
<feature type="region of interest" description="Disordered" evidence="1">
    <location>
        <begin position="135"/>
        <end position="195"/>
    </location>
</feature>
<feature type="compositionally biased region" description="Low complexity" evidence="1">
    <location>
        <begin position="175"/>
        <end position="192"/>
    </location>
</feature>
<dbReference type="Proteomes" id="UP000238296">
    <property type="component" value="Unassembled WGS sequence"/>
</dbReference>
<feature type="transmembrane region" description="Helical" evidence="2">
    <location>
        <begin position="47"/>
        <end position="63"/>
    </location>
</feature>
<dbReference type="AlphaFoldDB" id="A0A2S8BGK2"/>
<keyword evidence="2" id="KW-0812">Transmembrane</keyword>
<sequence length="274" mass="30198">MFESAFADTPGPWRQRFEFFHAYGLPSSSPQARAAFKELPFGTRMRLNSNFLAFLFGPFYFFAKGMWRKGVSLLVAAIAVGVVMTVLDVPDGIDRGVAAGFGAAAMVTANYAYYLHVVQHSRSWNLFEGFSRARRARTSGAAPGRHRRDHRRDRNQRQQLHTRGMPDIAVHRPPRIAGQRRPGQGQPTGAQPEQRGVAQLPAIAQAVTHPEHHAEHHDTGGPAESPRRAQHREQRRQRPGVQGAPVPRAHRRGPPHASSASNGSSASPPASPIR</sequence>
<organism evidence="3 4">
    <name type="scientific">Mycobacterium talmoniae</name>
    <dbReference type="NCBI Taxonomy" id="1858794"/>
    <lineage>
        <taxon>Bacteria</taxon>
        <taxon>Bacillati</taxon>
        <taxon>Actinomycetota</taxon>
        <taxon>Actinomycetes</taxon>
        <taxon>Mycobacteriales</taxon>
        <taxon>Mycobacteriaceae</taxon>
        <taxon>Mycobacterium</taxon>
    </lineage>
</organism>
<evidence type="ECO:0000313" key="4">
    <source>
        <dbReference type="Proteomes" id="UP000238296"/>
    </source>
</evidence>
<comment type="caution">
    <text evidence="3">The sequence shown here is derived from an EMBL/GenBank/DDBJ whole genome shotgun (WGS) entry which is preliminary data.</text>
</comment>
<reference evidence="3 4" key="1">
    <citation type="journal article" date="2017" name="Int. J. Syst. Evol. Microbiol.">
        <title>Mycobacterium talmoniae sp. nov., a slowly growing mycobacterium isolated from human respiratory samples.</title>
        <authorList>
            <person name="Davidson R.M."/>
            <person name="DeGroote M.A."/>
            <person name="Marola J.L."/>
            <person name="Buss S."/>
            <person name="Jones V."/>
            <person name="McNeil M.R."/>
            <person name="Freifeld A.G."/>
            <person name="Elaine Epperson L."/>
            <person name="Hasan N.A."/>
            <person name="Jackson M."/>
            <person name="Iwen P.C."/>
            <person name="Salfinger M."/>
            <person name="Strong M."/>
        </authorList>
    </citation>
    <scope>NUCLEOTIDE SEQUENCE [LARGE SCALE GENOMIC DNA]</scope>
    <source>
        <strain evidence="3 4">ATCC BAA-2683</strain>
    </source>
</reference>
<gene>
    <name evidence="3" type="ORF">C1Y40_04088</name>
</gene>
<protein>
    <recommendedName>
        <fullName evidence="5">DUF2628 domain-containing protein</fullName>
    </recommendedName>
</protein>
<feature type="compositionally biased region" description="Basic residues" evidence="1">
    <location>
        <begin position="144"/>
        <end position="154"/>
    </location>
</feature>
<feature type="compositionally biased region" description="Basic and acidic residues" evidence="1">
    <location>
        <begin position="209"/>
        <end position="219"/>
    </location>
</feature>
<feature type="compositionally biased region" description="Basic residues" evidence="1">
    <location>
        <begin position="228"/>
        <end position="238"/>
    </location>
</feature>
<name>A0A2S8BGK2_9MYCO</name>
<dbReference type="InterPro" id="IPR024399">
    <property type="entry name" value="DUF2628"/>
</dbReference>
<dbReference type="Pfam" id="PF10947">
    <property type="entry name" value="DUF2628"/>
    <property type="match status" value="1"/>
</dbReference>
<keyword evidence="2" id="KW-0472">Membrane</keyword>
<dbReference type="EMBL" id="PPEA01000596">
    <property type="protein sequence ID" value="PQM45745.1"/>
    <property type="molecule type" value="Genomic_DNA"/>
</dbReference>
<evidence type="ECO:0000256" key="1">
    <source>
        <dbReference type="SAM" id="MobiDB-lite"/>
    </source>
</evidence>
<evidence type="ECO:0000256" key="2">
    <source>
        <dbReference type="SAM" id="Phobius"/>
    </source>
</evidence>
<feature type="transmembrane region" description="Helical" evidence="2">
    <location>
        <begin position="96"/>
        <end position="115"/>
    </location>
</feature>
<evidence type="ECO:0008006" key="5">
    <source>
        <dbReference type="Google" id="ProtNLM"/>
    </source>
</evidence>
<feature type="compositionally biased region" description="Low complexity" evidence="1">
    <location>
        <begin position="255"/>
        <end position="268"/>
    </location>
</feature>
<feature type="transmembrane region" description="Helical" evidence="2">
    <location>
        <begin position="70"/>
        <end position="90"/>
    </location>
</feature>
<accession>A0A2S8BGK2</accession>